<dbReference type="Proteomes" id="UP000321118">
    <property type="component" value="Unassembled WGS sequence"/>
</dbReference>
<feature type="domain" description="Activator of Hsp90 ATPase homologue 1/2-like C-terminal" evidence="2">
    <location>
        <begin position="19"/>
        <end position="149"/>
    </location>
</feature>
<gene>
    <name evidence="3" type="ORF">CXY01_37610</name>
</gene>
<organism evidence="3 4">
    <name type="scientific">Cellulomonas xylanilytica</name>
    <dbReference type="NCBI Taxonomy" id="233583"/>
    <lineage>
        <taxon>Bacteria</taxon>
        <taxon>Bacillati</taxon>
        <taxon>Actinomycetota</taxon>
        <taxon>Actinomycetes</taxon>
        <taxon>Micrococcales</taxon>
        <taxon>Cellulomonadaceae</taxon>
        <taxon>Cellulomonas</taxon>
    </lineage>
</organism>
<dbReference type="EMBL" id="BJUB01000014">
    <property type="protein sequence ID" value="GEK23241.1"/>
    <property type="molecule type" value="Genomic_DNA"/>
</dbReference>
<proteinExistence type="inferred from homology"/>
<keyword evidence="4" id="KW-1185">Reference proteome</keyword>
<comment type="caution">
    <text evidence="3">The sequence shown here is derived from an EMBL/GenBank/DDBJ whole genome shotgun (WGS) entry which is preliminary data.</text>
</comment>
<dbReference type="InterPro" id="IPR013538">
    <property type="entry name" value="ASHA1/2-like_C"/>
</dbReference>
<evidence type="ECO:0000256" key="1">
    <source>
        <dbReference type="ARBA" id="ARBA00006817"/>
    </source>
</evidence>
<comment type="similarity">
    <text evidence="1">Belongs to the AHA1 family.</text>
</comment>
<dbReference type="RefSeq" id="WP_146930706.1">
    <property type="nucleotide sequence ID" value="NZ_BJUB01000014.1"/>
</dbReference>
<reference evidence="3 4" key="1">
    <citation type="submission" date="2019-07" db="EMBL/GenBank/DDBJ databases">
        <title>Whole genome shotgun sequence of Cellulomonas xylanilytica NBRC 101102.</title>
        <authorList>
            <person name="Hosoyama A."/>
            <person name="Uohara A."/>
            <person name="Ohji S."/>
            <person name="Ichikawa N."/>
        </authorList>
    </citation>
    <scope>NUCLEOTIDE SEQUENCE [LARGE SCALE GENOMIC DNA]</scope>
    <source>
        <strain evidence="3 4">NBRC 101102</strain>
    </source>
</reference>
<dbReference type="CDD" id="cd07814">
    <property type="entry name" value="SRPBCC_CalC_Aha1-like"/>
    <property type="match status" value="1"/>
</dbReference>
<evidence type="ECO:0000259" key="2">
    <source>
        <dbReference type="Pfam" id="PF08327"/>
    </source>
</evidence>
<protein>
    <submittedName>
        <fullName evidence="3">Activator of HSP90 ATPase</fullName>
    </submittedName>
</protein>
<dbReference type="OrthoDB" id="3365660at2"/>
<evidence type="ECO:0000313" key="4">
    <source>
        <dbReference type="Proteomes" id="UP000321118"/>
    </source>
</evidence>
<dbReference type="InterPro" id="IPR023393">
    <property type="entry name" value="START-like_dom_sf"/>
</dbReference>
<name>A0A510VB78_9CELL</name>
<accession>A0A510VB78</accession>
<dbReference type="AlphaFoldDB" id="A0A510VB78"/>
<sequence length="150" mass="16975">MTETKQTLEKSFTITRIFDAPRAEIWRAWTDPDEAATWWHPRGVETPRDSVEIDARPGGTYRYTMIAPDGSTYPTFGVYREVVEPERLSFTWADPGDTSADAPLITVTLEDLGERTRMTFHLDGYGGQPGDDGVYDGWDQAFDVLVEHLV</sequence>
<dbReference type="SUPFAM" id="SSF55961">
    <property type="entry name" value="Bet v1-like"/>
    <property type="match status" value="1"/>
</dbReference>
<evidence type="ECO:0000313" key="3">
    <source>
        <dbReference type="EMBL" id="GEK23241.1"/>
    </source>
</evidence>
<dbReference type="Pfam" id="PF08327">
    <property type="entry name" value="AHSA1"/>
    <property type="match status" value="1"/>
</dbReference>
<dbReference type="Gene3D" id="3.30.530.20">
    <property type="match status" value="1"/>
</dbReference>